<name>A0A396RSK4_9PSED</name>
<accession>A0A396RSK4</accession>
<keyword evidence="2" id="KW-1185">Reference proteome</keyword>
<reference evidence="1 2" key="1">
    <citation type="submission" date="2018-06" db="EMBL/GenBank/DDBJ databases">
        <title>Pseudomonas jilinensis sp. nov., isolated from the production water of Jilin Oilfield in China.</title>
        <authorList>
            <person name="Wang J."/>
        </authorList>
    </citation>
    <scope>NUCLEOTIDE SEQUENCE [LARGE SCALE GENOMIC DNA]</scope>
    <source>
        <strain evidence="1 2">JS15-10A1</strain>
    </source>
</reference>
<dbReference type="Proteomes" id="UP000265745">
    <property type="component" value="Unassembled WGS sequence"/>
</dbReference>
<sequence>MLMITAVMKIYLFHRLGFVSSLSFQLISAFVLLLPIAQAFRLWTHIGIRHNRLSIAPGQALPCQTLESRARPGRPLALQISG</sequence>
<proteinExistence type="predicted"/>
<protein>
    <submittedName>
        <fullName evidence="1">Uncharacterized protein</fullName>
    </submittedName>
</protein>
<gene>
    <name evidence="1" type="ORF">C2846_18345</name>
</gene>
<organism evidence="1 2">
    <name type="scientific">Pseudomonas jilinensis</name>
    <dbReference type="NCBI Taxonomy" id="2078689"/>
    <lineage>
        <taxon>Bacteria</taxon>
        <taxon>Pseudomonadati</taxon>
        <taxon>Pseudomonadota</taxon>
        <taxon>Gammaproteobacteria</taxon>
        <taxon>Pseudomonadales</taxon>
        <taxon>Pseudomonadaceae</taxon>
        <taxon>Pseudomonas</taxon>
    </lineage>
</organism>
<dbReference type="AlphaFoldDB" id="A0A396RSK4"/>
<comment type="caution">
    <text evidence="1">The sequence shown here is derived from an EMBL/GenBank/DDBJ whole genome shotgun (WGS) entry which is preliminary data.</text>
</comment>
<evidence type="ECO:0000313" key="1">
    <source>
        <dbReference type="EMBL" id="RHW19530.1"/>
    </source>
</evidence>
<evidence type="ECO:0000313" key="2">
    <source>
        <dbReference type="Proteomes" id="UP000265745"/>
    </source>
</evidence>
<dbReference type="EMBL" id="QJSA01000030">
    <property type="protein sequence ID" value="RHW19530.1"/>
    <property type="molecule type" value="Genomic_DNA"/>
</dbReference>